<proteinExistence type="inferred from homology"/>
<evidence type="ECO:0000256" key="1">
    <source>
        <dbReference type="ARBA" id="ARBA00005234"/>
    </source>
</evidence>
<dbReference type="OrthoDB" id="3364670at2759"/>
<comment type="similarity">
    <text evidence="1">Belongs to the peptidase C48 family.</text>
</comment>
<accession>A0A369J326</accession>
<evidence type="ECO:0000256" key="3">
    <source>
        <dbReference type="ARBA" id="ARBA00022801"/>
    </source>
</evidence>
<comment type="caution">
    <text evidence="5">The sequence shown here is derived from an EMBL/GenBank/DDBJ whole genome shotgun (WGS) entry which is preliminary data.</text>
</comment>
<evidence type="ECO:0000313" key="5">
    <source>
        <dbReference type="EMBL" id="RDB15037.1"/>
    </source>
</evidence>
<gene>
    <name evidence="5" type="primary">ESD4_0</name>
    <name evidence="5" type="ORF">Hypma_005431</name>
</gene>
<dbReference type="Pfam" id="PF02902">
    <property type="entry name" value="Peptidase_C48"/>
    <property type="match status" value="1"/>
</dbReference>
<feature type="domain" description="Ubiquitin-like protease family profile" evidence="4">
    <location>
        <begin position="247"/>
        <end position="427"/>
    </location>
</feature>
<dbReference type="InterPro" id="IPR038765">
    <property type="entry name" value="Papain-like_cys_pep_sf"/>
</dbReference>
<dbReference type="STRING" id="39966.A0A369J326"/>
<evidence type="ECO:0000313" key="6">
    <source>
        <dbReference type="Proteomes" id="UP000076154"/>
    </source>
</evidence>
<keyword evidence="6" id="KW-1185">Reference proteome</keyword>
<dbReference type="SUPFAM" id="SSF54001">
    <property type="entry name" value="Cysteine proteinases"/>
    <property type="match status" value="1"/>
</dbReference>
<dbReference type="EMBL" id="LUEZ02000223">
    <property type="protein sequence ID" value="RDB15037.1"/>
    <property type="molecule type" value="Genomic_DNA"/>
</dbReference>
<keyword evidence="3" id="KW-0378">Hydrolase</keyword>
<protein>
    <submittedName>
        <fullName evidence="5">Ubiquitin-like-specific protease ESD4</fullName>
    </submittedName>
</protein>
<keyword evidence="2 5" id="KW-0645">Protease</keyword>
<organism evidence="5 6">
    <name type="scientific">Hypsizygus marmoreus</name>
    <name type="common">White beech mushroom</name>
    <name type="synonym">Agaricus marmoreus</name>
    <dbReference type="NCBI Taxonomy" id="39966"/>
    <lineage>
        <taxon>Eukaryota</taxon>
        <taxon>Fungi</taxon>
        <taxon>Dikarya</taxon>
        <taxon>Basidiomycota</taxon>
        <taxon>Agaricomycotina</taxon>
        <taxon>Agaricomycetes</taxon>
        <taxon>Agaricomycetidae</taxon>
        <taxon>Agaricales</taxon>
        <taxon>Tricholomatineae</taxon>
        <taxon>Lyophyllaceae</taxon>
        <taxon>Hypsizygus</taxon>
    </lineage>
</organism>
<dbReference type="GO" id="GO:0008234">
    <property type="term" value="F:cysteine-type peptidase activity"/>
    <property type="evidence" value="ECO:0007669"/>
    <property type="project" value="InterPro"/>
</dbReference>
<dbReference type="Gene3D" id="3.40.395.10">
    <property type="entry name" value="Adenoviral Proteinase, Chain A"/>
    <property type="match status" value="1"/>
</dbReference>
<dbReference type="GO" id="GO:0019783">
    <property type="term" value="F:ubiquitin-like protein peptidase activity"/>
    <property type="evidence" value="ECO:0007669"/>
    <property type="project" value="UniProtKB-ARBA"/>
</dbReference>
<dbReference type="InParanoid" id="A0A369J326"/>
<reference evidence="5" key="1">
    <citation type="submission" date="2018-04" db="EMBL/GenBank/DDBJ databases">
        <title>Whole genome sequencing of Hypsizygus marmoreus.</title>
        <authorList>
            <person name="Choi I.-G."/>
            <person name="Min B."/>
            <person name="Kim J.-G."/>
            <person name="Kim S."/>
            <person name="Oh Y.-L."/>
            <person name="Kong W.-S."/>
            <person name="Park H."/>
            <person name="Jeong J."/>
            <person name="Song E.-S."/>
        </authorList>
    </citation>
    <scope>NUCLEOTIDE SEQUENCE [LARGE SCALE GENOMIC DNA]</scope>
    <source>
        <strain evidence="5">51987-8</strain>
    </source>
</reference>
<dbReference type="InterPro" id="IPR003653">
    <property type="entry name" value="Peptidase_C48_C"/>
</dbReference>
<dbReference type="GO" id="GO:0006508">
    <property type="term" value="P:proteolysis"/>
    <property type="evidence" value="ECO:0007669"/>
    <property type="project" value="UniProtKB-KW"/>
</dbReference>
<dbReference type="Proteomes" id="UP000076154">
    <property type="component" value="Unassembled WGS sequence"/>
</dbReference>
<dbReference type="AlphaFoldDB" id="A0A369J326"/>
<evidence type="ECO:0000259" key="4">
    <source>
        <dbReference type="PROSITE" id="PS50600"/>
    </source>
</evidence>
<name>A0A369J326_HYPMA</name>
<sequence length="459" mass="52164">MEDVWITPVTGDIPRWLEDVDVREGIRAVQKLDRCQEEQRRLGMEADNLCRWFGRELQAMEVALANPCNVSIATLLQQRKVHLLHLKPRWTNPLASLARFDSHVRNATHLATTIHSGAPRVTPTSQHATPPIATTITHAPNPPVEPDNVPLSDELEAADLLDEDHMQPRSCLSSDEVVFADLLLGPEEADETIFEQPILASNIELCMTVPDFVTYDSMLTSALSFQYMGEVSTSHASRALHLGKHVITFDARELGIFREPTARLNDVCINGVAAYLRAKFAHPTNEASRSAERCAIFSTHDLRMVHYNASDEEIWRRTSATMYWLHDVWILPIHRRSPSEHWVLCVIYPEQRRLLLFDSLAQSRPWRHEVKEIMQFITRLVLAANRNFKHLPIIVEEGWTAQPVTVQPCQTNGYDCGLWVLATIAAVLRGYHATGCSEAQMESLRQLIYQHIIGLPLYR</sequence>
<evidence type="ECO:0000256" key="2">
    <source>
        <dbReference type="ARBA" id="ARBA00022670"/>
    </source>
</evidence>
<dbReference type="PROSITE" id="PS50600">
    <property type="entry name" value="ULP_PROTEASE"/>
    <property type="match status" value="1"/>
</dbReference>